<dbReference type="InterPro" id="IPR042099">
    <property type="entry name" value="ANL_N_sf"/>
</dbReference>
<dbReference type="InterPro" id="IPR020845">
    <property type="entry name" value="AMP-binding_CS"/>
</dbReference>
<evidence type="ECO:0000313" key="4">
    <source>
        <dbReference type="Proteomes" id="UP000183809"/>
    </source>
</evidence>
<dbReference type="Proteomes" id="UP000183809">
    <property type="component" value="Unassembled WGS sequence"/>
</dbReference>
<sequence>MPLASPFAPLHIEQTDLLAYLFPPGQHVSDKPLWIDATNPERSLSPRQMLQWIKRLAIGLDKVGCARGQVVLTYTPNHIFVPTVYMATVGSGRIFSGANPAYAEQELLHQLKDTGAQVLLVHPSLVKTAVSAGQRAGLSTDRIFLFSDEVHSPVGGVRDWREMIGSTKQADSYQWKRMAGPESRDTVATVNYSSGTTGLPKGVCISHSSLISNAEQVIYMRYAFKERTTERWTGFLPLYHAYGQLYANILAVKLHATVYIMKQFVYEDFLRVVETYRINSLQVAPPILVMMSKRPETSRYDLSSIEEITCGAAPLSKELADDIVRRFNVTLKQGYGMTETTCAAIVMPGGADQVEDNTGCVGQLCPNTDCVLRDDDGNEVPAGQPGEMYIRGPQICLGYWRNDQASKETLSSDGWLRTGDIAVQRDGWFWIVDRKKELIKVNGLQVAPAELEAVLLEHEDIADAAVVGVTLRGEEWPRAYVSLKGDKKGKTTEKQIQDWIKVKVARYKQLAGGVSFVDEVPKLQSGKIMRKVLRQWASRDSPALEASVTAKL</sequence>
<dbReference type="Gene3D" id="3.40.50.12780">
    <property type="entry name" value="N-terminal domain of ligase-like"/>
    <property type="match status" value="1"/>
</dbReference>
<keyword evidence="4" id="KW-1185">Reference proteome</keyword>
<organism evidence="3 4">
    <name type="scientific">Diplodia corticola</name>
    <dbReference type="NCBI Taxonomy" id="236234"/>
    <lineage>
        <taxon>Eukaryota</taxon>
        <taxon>Fungi</taxon>
        <taxon>Dikarya</taxon>
        <taxon>Ascomycota</taxon>
        <taxon>Pezizomycotina</taxon>
        <taxon>Dothideomycetes</taxon>
        <taxon>Dothideomycetes incertae sedis</taxon>
        <taxon>Botryosphaeriales</taxon>
        <taxon>Botryosphaeriaceae</taxon>
        <taxon>Diplodia</taxon>
    </lineage>
</organism>
<accession>A0A1J9SKA0</accession>
<dbReference type="Pfam" id="PF13193">
    <property type="entry name" value="AMP-binding_C"/>
    <property type="match status" value="1"/>
</dbReference>
<dbReference type="RefSeq" id="XP_020135610.1">
    <property type="nucleotide sequence ID" value="XM_020269667.1"/>
</dbReference>
<feature type="domain" description="AMP-dependent synthetase/ligase" evidence="1">
    <location>
        <begin position="30"/>
        <end position="400"/>
    </location>
</feature>
<dbReference type="PANTHER" id="PTHR24096">
    <property type="entry name" value="LONG-CHAIN-FATTY-ACID--COA LIGASE"/>
    <property type="match status" value="1"/>
</dbReference>
<dbReference type="InterPro" id="IPR045851">
    <property type="entry name" value="AMP-bd_C_sf"/>
</dbReference>
<reference evidence="3 4" key="1">
    <citation type="submission" date="2016-10" db="EMBL/GenBank/DDBJ databases">
        <title>Proteomics and genomics reveal pathogen-plant mechanisms compatible with a hemibiotrophic lifestyle of Diplodia corticola.</title>
        <authorList>
            <person name="Fernandes I."/>
            <person name="De Jonge R."/>
            <person name="Van De Peer Y."/>
            <person name="Devreese B."/>
            <person name="Alves A."/>
            <person name="Esteves A.C."/>
        </authorList>
    </citation>
    <scope>NUCLEOTIDE SEQUENCE [LARGE SCALE GENOMIC DNA]</scope>
    <source>
        <strain evidence="3 4">CBS 112549</strain>
    </source>
</reference>
<dbReference type="CDD" id="cd05911">
    <property type="entry name" value="Firefly_Luc_like"/>
    <property type="match status" value="1"/>
</dbReference>
<dbReference type="OrthoDB" id="6509636at2759"/>
<gene>
    <name evidence="3" type="ORF">BKCO1_1000287</name>
</gene>
<evidence type="ECO:0000259" key="2">
    <source>
        <dbReference type="Pfam" id="PF13193"/>
    </source>
</evidence>
<proteinExistence type="predicted"/>
<dbReference type="Pfam" id="PF00501">
    <property type="entry name" value="AMP-binding"/>
    <property type="match status" value="1"/>
</dbReference>
<name>A0A1J9SKA0_9PEZI</name>
<dbReference type="AlphaFoldDB" id="A0A1J9SKA0"/>
<keyword evidence="3" id="KW-0436">Ligase</keyword>
<evidence type="ECO:0000313" key="3">
    <source>
        <dbReference type="EMBL" id="OJD40767.1"/>
    </source>
</evidence>
<protein>
    <submittedName>
        <fullName evidence="3">4-coumarate-ligase</fullName>
    </submittedName>
</protein>
<dbReference type="STRING" id="236234.A0A1J9SKA0"/>
<dbReference type="InterPro" id="IPR025110">
    <property type="entry name" value="AMP-bd_C"/>
</dbReference>
<dbReference type="PANTHER" id="PTHR24096:SF194">
    <property type="entry name" value="AMP-DEPENDENT SYNTHETASE_LIGASE DOMAIN-CONTAINING PROTEIN"/>
    <property type="match status" value="1"/>
</dbReference>
<dbReference type="EMBL" id="MNUE01000001">
    <property type="protein sequence ID" value="OJD40767.1"/>
    <property type="molecule type" value="Genomic_DNA"/>
</dbReference>
<dbReference type="GeneID" id="31009926"/>
<dbReference type="PROSITE" id="PS00455">
    <property type="entry name" value="AMP_BINDING"/>
    <property type="match status" value="1"/>
</dbReference>
<dbReference type="Gene3D" id="3.30.300.30">
    <property type="match status" value="1"/>
</dbReference>
<dbReference type="SUPFAM" id="SSF56801">
    <property type="entry name" value="Acetyl-CoA synthetase-like"/>
    <property type="match status" value="1"/>
</dbReference>
<comment type="caution">
    <text evidence="3">The sequence shown here is derived from an EMBL/GenBank/DDBJ whole genome shotgun (WGS) entry which is preliminary data.</text>
</comment>
<dbReference type="InterPro" id="IPR000873">
    <property type="entry name" value="AMP-dep_synth/lig_dom"/>
</dbReference>
<evidence type="ECO:0000259" key="1">
    <source>
        <dbReference type="Pfam" id="PF00501"/>
    </source>
</evidence>
<dbReference type="GO" id="GO:0016405">
    <property type="term" value="F:CoA-ligase activity"/>
    <property type="evidence" value="ECO:0007669"/>
    <property type="project" value="TreeGrafter"/>
</dbReference>
<feature type="domain" description="AMP-binding enzyme C-terminal" evidence="2">
    <location>
        <begin position="450"/>
        <end position="527"/>
    </location>
</feature>